<keyword evidence="2" id="KW-0808">Transferase</keyword>
<evidence type="ECO:0000313" key="4">
    <source>
        <dbReference type="EMBL" id="MST34833.1"/>
    </source>
</evidence>
<dbReference type="Gene3D" id="3.40.50.2000">
    <property type="entry name" value="Glycogen Phosphorylase B"/>
    <property type="match status" value="1"/>
</dbReference>
<evidence type="ECO:0000256" key="2">
    <source>
        <dbReference type="ARBA" id="ARBA00022679"/>
    </source>
</evidence>
<dbReference type="SUPFAM" id="SSF53756">
    <property type="entry name" value="UDP-Glycosyltransferase/glycogen phosphorylase"/>
    <property type="match status" value="1"/>
</dbReference>
<dbReference type="PANTHER" id="PTHR46401">
    <property type="entry name" value="GLYCOSYLTRANSFERASE WBBK-RELATED"/>
    <property type="match status" value="1"/>
</dbReference>
<dbReference type="Proteomes" id="UP000437736">
    <property type="component" value="Unassembled WGS sequence"/>
</dbReference>
<name>A0ABW9QYR3_9ACTN</name>
<evidence type="ECO:0000259" key="3">
    <source>
        <dbReference type="Pfam" id="PF13439"/>
    </source>
</evidence>
<evidence type="ECO:0000256" key="1">
    <source>
        <dbReference type="ARBA" id="ARBA00022676"/>
    </source>
</evidence>
<dbReference type="Pfam" id="PF13439">
    <property type="entry name" value="Glyco_transf_4"/>
    <property type="match status" value="1"/>
</dbReference>
<keyword evidence="5" id="KW-1185">Reference proteome</keyword>
<comment type="caution">
    <text evidence="4">The sequence shown here is derived from an EMBL/GenBank/DDBJ whole genome shotgun (WGS) entry which is preliminary data.</text>
</comment>
<feature type="domain" description="Glycosyltransferase subfamily 4-like N-terminal" evidence="3">
    <location>
        <begin position="20"/>
        <end position="222"/>
    </location>
</feature>
<accession>A0ABW9QYR3</accession>
<keyword evidence="1" id="KW-0328">Glycosyltransferase</keyword>
<feature type="non-terminal residue" evidence="4">
    <location>
        <position position="229"/>
    </location>
</feature>
<dbReference type="InterPro" id="IPR028098">
    <property type="entry name" value="Glyco_trans_4-like_N"/>
</dbReference>
<dbReference type="PANTHER" id="PTHR46401:SF2">
    <property type="entry name" value="GLYCOSYLTRANSFERASE WBBK-RELATED"/>
    <property type="match status" value="1"/>
</dbReference>
<dbReference type="EMBL" id="WJHE01001244">
    <property type="protein sequence ID" value="MST34833.1"/>
    <property type="molecule type" value="Genomic_DNA"/>
</dbReference>
<evidence type="ECO:0000313" key="5">
    <source>
        <dbReference type="Proteomes" id="UP000437736"/>
    </source>
</evidence>
<reference evidence="4 5" key="1">
    <citation type="submission" date="2019-11" db="EMBL/GenBank/DDBJ databases">
        <title>Acidiferrimicrobium australis gen. nov., sp. nov., an acidophilic and obligately heterotrophic, member of the Actinobacteria that catalyses dissimilatory oxido- reduction of iron isolated from metal-rich acidic water in Chile.</title>
        <authorList>
            <person name="Gonzalez D."/>
            <person name="Huber K."/>
            <person name="Hedrich S."/>
            <person name="Rojas-Villalobos C."/>
            <person name="Quatrini R."/>
            <person name="Dinamarca M.A."/>
            <person name="Schwarz A."/>
            <person name="Canales C."/>
            <person name="Nancucheo I."/>
        </authorList>
    </citation>
    <scope>NUCLEOTIDE SEQUENCE [LARGE SCALE GENOMIC DNA]</scope>
    <source>
        <strain evidence="4 5">USS-CCA1</strain>
    </source>
</reference>
<sequence>MAADLLRVALLVYRGNPHSGGQGVYTRYLARELVGLGHEVTVLAGQPWPVLDDGTGFVGVPSLDLYRQPDPFRLPRLWELRSAADVAEFAIMCTGGFPEPRTFSWRVRRVLAAQRGRYDVIHDNQTFGSGMLDLMADGWPLLGTCHHPITVDRTLDLRHAATWRRKLSLRRWYGFLAMQKRVARQVPRIVTVSESSKRDIVEQMGIRPERLAVVPIGVDHERFRPRPDV</sequence>
<gene>
    <name evidence="4" type="ORF">GHK86_19165</name>
</gene>
<protein>
    <submittedName>
        <fullName evidence="4">Glycosyltransferase</fullName>
    </submittedName>
</protein>
<proteinExistence type="predicted"/>
<organism evidence="4 5">
    <name type="scientific">Acidiferrimicrobium australe</name>
    <dbReference type="NCBI Taxonomy" id="2664430"/>
    <lineage>
        <taxon>Bacteria</taxon>
        <taxon>Bacillati</taxon>
        <taxon>Actinomycetota</taxon>
        <taxon>Acidimicrobiia</taxon>
        <taxon>Acidimicrobiales</taxon>
        <taxon>Acidimicrobiaceae</taxon>
        <taxon>Acidiferrimicrobium</taxon>
    </lineage>
</organism>